<dbReference type="InterPro" id="IPR036388">
    <property type="entry name" value="WH-like_DNA-bd_sf"/>
</dbReference>
<dbReference type="InterPro" id="IPR036390">
    <property type="entry name" value="WH_DNA-bd_sf"/>
</dbReference>
<dbReference type="STRING" id="273116.gene:9382025"/>
<evidence type="ECO:0000313" key="5">
    <source>
        <dbReference type="EMBL" id="BAB60362.1"/>
    </source>
</evidence>
<dbReference type="PROSITE" id="PS50956">
    <property type="entry name" value="HTH_ASNC_2"/>
    <property type="match status" value="1"/>
</dbReference>
<dbReference type="eggNOG" id="arCOG01580">
    <property type="taxonomic scope" value="Archaea"/>
</dbReference>
<dbReference type="AlphaFoldDB" id="Q979E1"/>
<dbReference type="HOGENOM" id="CLU_091233_5_4_2"/>
<dbReference type="Gene3D" id="3.30.70.920">
    <property type="match status" value="1"/>
</dbReference>
<dbReference type="Pfam" id="PF13412">
    <property type="entry name" value="HTH_24"/>
    <property type="match status" value="1"/>
</dbReference>
<gene>
    <name evidence="5" type="ORF">TVG1254131</name>
</gene>
<dbReference type="PANTHER" id="PTHR30154:SF34">
    <property type="entry name" value="TRANSCRIPTIONAL REGULATOR AZLB"/>
    <property type="match status" value="1"/>
</dbReference>
<evidence type="ECO:0000259" key="4">
    <source>
        <dbReference type="PROSITE" id="PS50956"/>
    </source>
</evidence>
<keyword evidence="3" id="KW-0804">Transcription</keyword>
<dbReference type="PANTHER" id="PTHR30154">
    <property type="entry name" value="LEUCINE-RESPONSIVE REGULATORY PROTEIN"/>
    <property type="match status" value="1"/>
</dbReference>
<dbReference type="PaxDb" id="273116-14325458"/>
<dbReference type="InterPro" id="IPR011008">
    <property type="entry name" value="Dimeric_a/b-barrel"/>
</dbReference>
<reference evidence="5 6" key="2">
    <citation type="journal article" date="2000" name="Proc. Natl. Acad. Sci. U.S.A.">
        <title>Archaeal adaptation to higher temperatures revealed by genomic sequence of Thermoplasma volcanium.</title>
        <authorList>
            <person name="Kawashima T."/>
            <person name="Amano N."/>
            <person name="Koike H."/>
            <person name="Makino S."/>
            <person name="Higuchi S."/>
            <person name="Kawashima-Ohya Y."/>
            <person name="Watanabe K."/>
            <person name="Yamazaki M."/>
            <person name="Kanehori K."/>
            <person name="Kawamoto T."/>
            <person name="Nunoshiba T."/>
            <person name="Yamamoto Y."/>
            <person name="Aramaki H."/>
            <person name="Makino K."/>
            <person name="Suzuki M."/>
        </authorList>
    </citation>
    <scope>NUCLEOTIDE SEQUENCE [LARGE SCALE GENOMIC DNA]</scope>
    <source>
        <strain evidence="6">ATCC 51530 / DSM 4299 / JCM 9571 / NBRC 15438 / GSS1</strain>
    </source>
</reference>
<sequence>MLETDCSLTYEEIAKMTGKSLWTIRDRILALKKRGVIKSCRAEIDYDKLGLPCRAIIGFNVPPDKIDDFVEQAKKDKRIKKFIITTGSRRFHIKIIGKQCGEIREYARTILPKFGVFDVDFEVVLDEII</sequence>
<keyword evidence="2" id="KW-0238">DNA-binding</keyword>
<keyword evidence="6" id="KW-1185">Reference proteome</keyword>
<dbReference type="EMBL" id="BA000011">
    <property type="protein sequence ID" value="BAB60362.1"/>
    <property type="molecule type" value="Genomic_DNA"/>
</dbReference>
<proteinExistence type="predicted"/>
<evidence type="ECO:0000256" key="2">
    <source>
        <dbReference type="ARBA" id="ARBA00023125"/>
    </source>
</evidence>
<dbReference type="GO" id="GO:0005829">
    <property type="term" value="C:cytosol"/>
    <property type="evidence" value="ECO:0007669"/>
    <property type="project" value="TreeGrafter"/>
</dbReference>
<name>Q979E1_THEVO</name>
<dbReference type="GO" id="GO:0043200">
    <property type="term" value="P:response to amino acid"/>
    <property type="evidence" value="ECO:0007669"/>
    <property type="project" value="TreeGrafter"/>
</dbReference>
<evidence type="ECO:0000256" key="3">
    <source>
        <dbReference type="ARBA" id="ARBA00023163"/>
    </source>
</evidence>
<dbReference type="PhylomeDB" id="Q979E1"/>
<dbReference type="InterPro" id="IPR019888">
    <property type="entry name" value="Tscrpt_reg_AsnC-like"/>
</dbReference>
<dbReference type="KEGG" id="tvo:TVG1254131"/>
<dbReference type="SUPFAM" id="SSF54909">
    <property type="entry name" value="Dimeric alpha+beta barrel"/>
    <property type="match status" value="1"/>
</dbReference>
<dbReference type="Proteomes" id="UP000001017">
    <property type="component" value="Chromosome"/>
</dbReference>
<dbReference type="SMART" id="SM00344">
    <property type="entry name" value="HTH_ASNC"/>
    <property type="match status" value="1"/>
</dbReference>
<dbReference type="SUPFAM" id="SSF46785">
    <property type="entry name" value="Winged helix' DNA-binding domain"/>
    <property type="match status" value="1"/>
</dbReference>
<evidence type="ECO:0000256" key="1">
    <source>
        <dbReference type="ARBA" id="ARBA00023015"/>
    </source>
</evidence>
<feature type="domain" description="HTH asnC-type" evidence="4">
    <location>
        <begin position="1"/>
        <end position="52"/>
    </location>
</feature>
<dbReference type="InterPro" id="IPR000485">
    <property type="entry name" value="AsnC-type_HTH_dom"/>
</dbReference>
<accession>Q979E1</accession>
<reference evidence="5 6" key="1">
    <citation type="journal article" date="1999" name="Proc. Jpn. Acad.">
        <title>Determination of the complete genomic DNA sequence of Thermoplasma volvanium GSS1.</title>
        <authorList>
            <person name="Kawashima T."/>
            <person name="Yamamoto Y."/>
            <person name="Aramaki H."/>
            <person name="Nunoshiba T."/>
            <person name="Kawamoto T."/>
            <person name="Watanabe K."/>
            <person name="Yamazaki M."/>
            <person name="Kanehori K."/>
            <person name="Amano N."/>
            <person name="Ohya Y."/>
            <person name="Makino K."/>
            <person name="Suzuki M."/>
        </authorList>
    </citation>
    <scope>NUCLEOTIDE SEQUENCE [LARGE SCALE GENOMIC DNA]</scope>
    <source>
        <strain evidence="6">ATCC 51530 / DSM 4299 / JCM 9571 / NBRC 15438 / GSS1</strain>
    </source>
</reference>
<dbReference type="Gene3D" id="1.10.10.10">
    <property type="entry name" value="Winged helix-like DNA-binding domain superfamily/Winged helix DNA-binding domain"/>
    <property type="match status" value="1"/>
</dbReference>
<dbReference type="GO" id="GO:0043565">
    <property type="term" value="F:sequence-specific DNA binding"/>
    <property type="evidence" value="ECO:0007669"/>
    <property type="project" value="InterPro"/>
</dbReference>
<organism evidence="5 6">
    <name type="scientific">Thermoplasma volcanium (strain ATCC 51530 / DSM 4299 / JCM 9571 / NBRC 15438 / GSS1)</name>
    <dbReference type="NCBI Taxonomy" id="273116"/>
    <lineage>
        <taxon>Archaea</taxon>
        <taxon>Methanobacteriati</taxon>
        <taxon>Thermoplasmatota</taxon>
        <taxon>Thermoplasmata</taxon>
        <taxon>Thermoplasmatales</taxon>
        <taxon>Thermoplasmataceae</taxon>
        <taxon>Thermoplasma</taxon>
    </lineage>
</organism>
<evidence type="ECO:0000313" key="6">
    <source>
        <dbReference type="Proteomes" id="UP000001017"/>
    </source>
</evidence>
<keyword evidence="1" id="KW-0805">Transcription regulation</keyword>
<protein>
    <submittedName>
        <fullName evidence="5">Leucine-responsive regulatory protein [Lrp]</fullName>
    </submittedName>
</protein>